<proteinExistence type="predicted"/>
<feature type="compositionally biased region" description="Low complexity" evidence="1">
    <location>
        <begin position="158"/>
        <end position="191"/>
    </location>
</feature>
<evidence type="ECO:0000256" key="1">
    <source>
        <dbReference type="SAM" id="MobiDB-lite"/>
    </source>
</evidence>
<sequence>MACPGELGADAWLTTVHASTACVRQVVAKLRSAVVERMVPSISWIQNVRECLMEVTWGLEEGPPLYLDATTRCPRLEDLMRRYYEELEEGQALCSMLEDRGYDNDDLAHIAANHNINDNNDSNNESNNNNDDNKDSGECNSVIDSLEDGDDVLIEVFSSNGDNNENSSNDDNNNNNNIDDNNNNNNNSINNSADNCDFREVNDVISIQIIQIVAGNGRGVQRAPPASSGKLSGKGTVLCIVMRIRRCLCG</sequence>
<reference evidence="2 3" key="1">
    <citation type="journal article" date="2018" name="Cell">
        <title>The Chara Genome: Secondary Complexity and Implications for Plant Terrestrialization.</title>
        <authorList>
            <person name="Nishiyama T."/>
            <person name="Sakayama H."/>
            <person name="Vries J.D."/>
            <person name="Buschmann H."/>
            <person name="Saint-Marcoux D."/>
            <person name="Ullrich K.K."/>
            <person name="Haas F.B."/>
            <person name="Vanderstraeten L."/>
            <person name="Becker D."/>
            <person name="Lang D."/>
            <person name="Vosolsobe S."/>
            <person name="Rombauts S."/>
            <person name="Wilhelmsson P.K.I."/>
            <person name="Janitza P."/>
            <person name="Kern R."/>
            <person name="Heyl A."/>
            <person name="Rumpler F."/>
            <person name="Villalobos L.I.A.C."/>
            <person name="Clay J.M."/>
            <person name="Skokan R."/>
            <person name="Toyoda A."/>
            <person name="Suzuki Y."/>
            <person name="Kagoshima H."/>
            <person name="Schijlen E."/>
            <person name="Tajeshwar N."/>
            <person name="Catarino B."/>
            <person name="Hetherington A.J."/>
            <person name="Saltykova A."/>
            <person name="Bonnot C."/>
            <person name="Breuninger H."/>
            <person name="Symeonidi A."/>
            <person name="Radhakrishnan G.V."/>
            <person name="Van Nieuwerburgh F."/>
            <person name="Deforce D."/>
            <person name="Chang C."/>
            <person name="Karol K.G."/>
            <person name="Hedrich R."/>
            <person name="Ulvskov P."/>
            <person name="Glockner G."/>
            <person name="Delwiche C.F."/>
            <person name="Petrasek J."/>
            <person name="Van de Peer Y."/>
            <person name="Friml J."/>
            <person name="Beilby M."/>
            <person name="Dolan L."/>
            <person name="Kohara Y."/>
            <person name="Sugano S."/>
            <person name="Fujiyama A."/>
            <person name="Delaux P.-M."/>
            <person name="Quint M."/>
            <person name="TheiBen G."/>
            <person name="Hagemann M."/>
            <person name="Harholt J."/>
            <person name="Dunand C."/>
            <person name="Zachgo S."/>
            <person name="Langdale J."/>
            <person name="Maumus F."/>
            <person name="Straeten D.V.D."/>
            <person name="Gould S.B."/>
            <person name="Rensing S.A."/>
        </authorList>
    </citation>
    <scope>NUCLEOTIDE SEQUENCE [LARGE SCALE GENOMIC DNA]</scope>
    <source>
        <strain evidence="2 3">S276</strain>
    </source>
</reference>
<feature type="compositionally biased region" description="Low complexity" evidence="1">
    <location>
        <begin position="114"/>
        <end position="130"/>
    </location>
</feature>
<accession>A0A388JUG2</accession>
<feature type="region of interest" description="Disordered" evidence="1">
    <location>
        <begin position="114"/>
        <end position="142"/>
    </location>
</feature>
<feature type="region of interest" description="Disordered" evidence="1">
    <location>
        <begin position="157"/>
        <end position="191"/>
    </location>
</feature>
<dbReference type="Proteomes" id="UP000265515">
    <property type="component" value="Unassembled WGS sequence"/>
</dbReference>
<comment type="caution">
    <text evidence="2">The sequence shown here is derived from an EMBL/GenBank/DDBJ whole genome shotgun (WGS) entry which is preliminary data.</text>
</comment>
<dbReference type="Gramene" id="GBG61407">
    <property type="protein sequence ID" value="GBG61407"/>
    <property type="gene ID" value="CBR_g20438"/>
</dbReference>
<dbReference type="AlphaFoldDB" id="A0A388JUG2"/>
<protein>
    <submittedName>
        <fullName evidence="2">Uncharacterized protein</fullName>
    </submittedName>
</protein>
<evidence type="ECO:0000313" key="3">
    <source>
        <dbReference type="Proteomes" id="UP000265515"/>
    </source>
</evidence>
<evidence type="ECO:0000313" key="2">
    <source>
        <dbReference type="EMBL" id="GBG61407.1"/>
    </source>
</evidence>
<name>A0A388JUG2_CHABU</name>
<organism evidence="2 3">
    <name type="scientific">Chara braunii</name>
    <name type="common">Braun's stonewort</name>
    <dbReference type="NCBI Taxonomy" id="69332"/>
    <lineage>
        <taxon>Eukaryota</taxon>
        <taxon>Viridiplantae</taxon>
        <taxon>Streptophyta</taxon>
        <taxon>Charophyceae</taxon>
        <taxon>Charales</taxon>
        <taxon>Characeae</taxon>
        <taxon>Chara</taxon>
    </lineage>
</organism>
<gene>
    <name evidence="2" type="ORF">CBR_g20438</name>
</gene>
<keyword evidence="3" id="KW-1185">Reference proteome</keyword>
<dbReference type="EMBL" id="BFEA01000019">
    <property type="protein sequence ID" value="GBG61407.1"/>
    <property type="molecule type" value="Genomic_DNA"/>
</dbReference>